<keyword evidence="2 7" id="KW-1003">Cell membrane</keyword>
<dbReference type="FunFam" id="3.90.199.10:FF:000001">
    <property type="entry name" value="DNA gyrase subunit A"/>
    <property type="match status" value="1"/>
</dbReference>
<feature type="site" description="Interaction with DNA" evidence="7">
    <location>
        <position position="77"/>
    </location>
</feature>
<dbReference type="Gene3D" id="1.10.268.10">
    <property type="entry name" value="Topoisomerase, domain 3"/>
    <property type="match status" value="1"/>
</dbReference>
<dbReference type="FunFam" id="3.30.1360.40:FF:000002">
    <property type="entry name" value="DNA gyrase subunit A"/>
    <property type="match status" value="1"/>
</dbReference>
<evidence type="ECO:0000256" key="4">
    <source>
        <dbReference type="ARBA" id="ARBA00023125"/>
    </source>
</evidence>
<dbReference type="InterPro" id="IPR006691">
    <property type="entry name" value="GyrA/parC_rep"/>
</dbReference>
<evidence type="ECO:0000259" key="10">
    <source>
        <dbReference type="PROSITE" id="PS52040"/>
    </source>
</evidence>
<dbReference type="GO" id="GO:0005524">
    <property type="term" value="F:ATP binding"/>
    <property type="evidence" value="ECO:0007669"/>
    <property type="project" value="InterPro"/>
</dbReference>
<feature type="domain" description="Topo IIA-type catalytic" evidence="10">
    <location>
        <begin position="31"/>
        <end position="494"/>
    </location>
</feature>
<dbReference type="SMART" id="SM00434">
    <property type="entry name" value="TOP4c"/>
    <property type="match status" value="1"/>
</dbReference>
<dbReference type="GO" id="GO:0019897">
    <property type="term" value="C:extrinsic component of plasma membrane"/>
    <property type="evidence" value="ECO:0007669"/>
    <property type="project" value="UniProtKB-UniRule"/>
</dbReference>
<keyword evidence="3 7" id="KW-0799">Topoisomerase</keyword>
<dbReference type="FunFam" id="1.10.268.10:FF:000001">
    <property type="entry name" value="DNA gyrase subunit A"/>
    <property type="match status" value="1"/>
</dbReference>
<dbReference type="Gene3D" id="3.30.1360.40">
    <property type="match status" value="1"/>
</dbReference>
<dbReference type="Proteomes" id="UP001321804">
    <property type="component" value="Chromosome"/>
</dbReference>
<feature type="coiled-coil region" evidence="9">
    <location>
        <begin position="425"/>
        <end position="452"/>
    </location>
</feature>
<feature type="active site" description="O-(5'-phospho-DNA)-tyrosine intermediate" evidence="7 8">
    <location>
        <position position="119"/>
    </location>
</feature>
<dbReference type="HAMAP" id="MF_00937">
    <property type="entry name" value="ParC_type2"/>
    <property type="match status" value="1"/>
</dbReference>
<dbReference type="Gene3D" id="2.120.10.90">
    <property type="entry name" value="DNA gyrase/topoisomerase IV, subunit A, C-terminal"/>
    <property type="match status" value="1"/>
</dbReference>
<dbReference type="RefSeq" id="WP_317698238.1">
    <property type="nucleotide sequence ID" value="NZ_AP026801.1"/>
</dbReference>
<dbReference type="PANTHER" id="PTHR43493:SF9">
    <property type="entry name" value="DNA TOPOISOMERASE 4 SUBUNIT A"/>
    <property type="match status" value="1"/>
</dbReference>
<comment type="function">
    <text evidence="7">Topoisomerase IV is essential for chromosome segregation. It relaxes supercoiled DNA. Performs the decatenation events required during the replication of a circular DNA molecule.</text>
</comment>
<feature type="site" description="Transition state stabilizer" evidence="7">
    <location>
        <position position="118"/>
    </location>
</feature>
<dbReference type="KEGG" id="xak:KIMC2_08890"/>
<dbReference type="GO" id="GO:0003677">
    <property type="term" value="F:DNA binding"/>
    <property type="evidence" value="ECO:0007669"/>
    <property type="project" value="UniProtKB-UniRule"/>
</dbReference>
<evidence type="ECO:0000313" key="12">
    <source>
        <dbReference type="Proteomes" id="UP001321804"/>
    </source>
</evidence>
<sequence length="806" mass="91117">MVDRIKELPLENVISDRFGRYSKYIIQERALPDVRDGLKPVQRRILYAMYQDGNTADKAFRKSAKSVGNIMGNFHPHGDSSIYEAMVRMSQDWKLRAPLIEMHGNNGSIDGDPPAAMRYTEARLSKISHHLLEGINNETVDMMLNFDDTIYEPVVLPAAFPNLLVNGATGISAGYATQIPPHNLTEVIEALIYLIKNPNANTEQLMKYVKGPDFPTGAIVQGKEGLVSAYETGRGRVIVRSKTHIDDQKGKKKIIVTEIPYEVNKALLIKRIEDLKAEKRVEGIGDIRDESDRFGLSISIDLKKNVNPEDILNFLYKNTDLQVSYNFNVIAIDDGKPKLLGLKEILNAYLNHRRSVILKQTKFFLNKAQKRTHIVDGLIKAISILDDVIKTIRGSENRLAAIQNLMDSYDFTQAQSEAIVNLQLYRLTNTDIVTLEEELKELKGQIEEYQKILSDSQYLGKVIIDGFKQISKEFGSPRLTTIEDEITPLKVAKTITVPDEEVHVGVTKDGYLKRASLKSAQSSVAELKEGDQFLLEKDLNTHDEIFIFTDHGNLIYRKVFEIEEARWKDLGTHLSQSAGLEPTEKILCVLPLVSGEKDKRVVAATNDGYVKQVSLSELRPHSRYLNRSIRFVNFKTDQSRITNVIEIINEYQEVVTLTQHGFALKFNISEIPLQKGRSAGVKLISLQDDDLVLGVSIINENDKYIGILQADGKYKNIKIEDIPLTTRAKKGVRVLRQNSSHKMNISGFSLLTSERNENFIIVTENGDQFELKPLDYPLSNRQALGKPVYNSKEYGLVIKFNKKIQD</sequence>
<keyword evidence="6 7" id="KW-0413">Isomerase</keyword>
<gene>
    <name evidence="11" type="primary">gyrA_2</name>
    <name evidence="7" type="synonym">parC</name>
    <name evidence="11" type="ORF">KIMC2_08890</name>
</gene>
<evidence type="ECO:0000256" key="8">
    <source>
        <dbReference type="PROSITE-ProRule" id="PRU01384"/>
    </source>
</evidence>
<dbReference type="GO" id="GO:0009330">
    <property type="term" value="C:DNA topoisomerase type II (double strand cut, ATP-hydrolyzing) complex"/>
    <property type="evidence" value="ECO:0007669"/>
    <property type="project" value="TreeGrafter"/>
</dbReference>
<keyword evidence="9" id="KW-0175">Coiled coil</keyword>
<protein>
    <recommendedName>
        <fullName evidence="7">DNA topoisomerase 4 subunit A</fullName>
        <ecNumber evidence="7">5.6.2.2</ecNumber>
    </recommendedName>
    <alternativeName>
        <fullName evidence="7">Topoisomerase IV subunit A</fullName>
    </alternativeName>
</protein>
<evidence type="ECO:0000256" key="7">
    <source>
        <dbReference type="HAMAP-Rule" id="MF_00937"/>
    </source>
</evidence>
<dbReference type="InterPro" id="IPR005741">
    <property type="entry name" value="TopoIV_A_Gpos"/>
</dbReference>
<dbReference type="PROSITE" id="PS52040">
    <property type="entry name" value="TOPO_IIA"/>
    <property type="match status" value="1"/>
</dbReference>
<comment type="similarity">
    <text evidence="7">Belongs to the type II topoisomerase GyrA/ParC subunit family. ParC type 2 subfamily.</text>
</comment>
<proteinExistence type="inferred from homology"/>
<evidence type="ECO:0000256" key="1">
    <source>
        <dbReference type="ARBA" id="ARBA00000185"/>
    </source>
</evidence>
<dbReference type="NCBIfam" id="TIGR01061">
    <property type="entry name" value="parC_Gpos"/>
    <property type="match status" value="1"/>
</dbReference>
<name>A0AAU9D6E1_9LACO</name>
<evidence type="ECO:0000256" key="2">
    <source>
        <dbReference type="ARBA" id="ARBA00022475"/>
    </source>
</evidence>
<reference evidence="11 12" key="1">
    <citation type="journal article" date="2023" name="Microbiol. Spectr.">
        <title>Symbiosis of Carpenter Bees with Uncharacterized Lactic Acid Bacteria Showing NAD Auxotrophy.</title>
        <authorList>
            <person name="Kawasaki S."/>
            <person name="Ozawa K."/>
            <person name="Mori T."/>
            <person name="Yamamoto A."/>
            <person name="Ito M."/>
            <person name="Ohkuma M."/>
            <person name="Sakamoto M."/>
            <person name="Matsutani M."/>
        </authorList>
    </citation>
    <scope>NUCLEOTIDE SEQUENCE [LARGE SCALE GENOMIC DNA]</scope>
    <source>
        <strain evidence="11 12">KimC2</strain>
    </source>
</reference>
<keyword evidence="5 7" id="KW-0472">Membrane</keyword>
<dbReference type="NCBIfam" id="NF004044">
    <property type="entry name" value="PRK05561.1"/>
    <property type="match status" value="1"/>
</dbReference>
<feature type="site" description="Interaction with DNA" evidence="7">
    <location>
        <position position="94"/>
    </location>
</feature>
<dbReference type="InterPro" id="IPR035516">
    <property type="entry name" value="Gyrase/topoIV_suA_C"/>
</dbReference>
<evidence type="ECO:0000313" key="11">
    <source>
        <dbReference type="EMBL" id="BDR56327.1"/>
    </source>
</evidence>
<feature type="site" description="Interaction with DNA" evidence="7">
    <location>
        <position position="88"/>
    </location>
</feature>
<comment type="catalytic activity">
    <reaction evidence="1 7 8">
        <text>ATP-dependent breakage, passage and rejoining of double-stranded DNA.</text>
        <dbReference type="EC" id="5.6.2.2"/>
    </reaction>
</comment>
<feature type="site" description="Interaction with DNA" evidence="7">
    <location>
        <position position="39"/>
    </location>
</feature>
<dbReference type="Pfam" id="PF00521">
    <property type="entry name" value="DNA_topoisoIV"/>
    <property type="match status" value="1"/>
</dbReference>
<feature type="site" description="Interaction with DNA" evidence="7">
    <location>
        <position position="75"/>
    </location>
</feature>
<comment type="subunit">
    <text evidence="7">Heterotetramer composed of ParC and ParE.</text>
</comment>
<dbReference type="CDD" id="cd00187">
    <property type="entry name" value="TOP4c"/>
    <property type="match status" value="1"/>
</dbReference>
<dbReference type="AlphaFoldDB" id="A0AAU9D6E1"/>
<dbReference type="InterPro" id="IPR002205">
    <property type="entry name" value="Topo_IIA_dom_A"/>
</dbReference>
<evidence type="ECO:0000256" key="6">
    <source>
        <dbReference type="ARBA" id="ARBA00023235"/>
    </source>
</evidence>
<dbReference type="EMBL" id="AP026801">
    <property type="protein sequence ID" value="BDR56327.1"/>
    <property type="molecule type" value="Genomic_DNA"/>
</dbReference>
<dbReference type="Pfam" id="PF03989">
    <property type="entry name" value="DNA_gyraseA_C"/>
    <property type="match status" value="4"/>
</dbReference>
<dbReference type="InterPro" id="IPR013760">
    <property type="entry name" value="Topo_IIA-like_dom_sf"/>
</dbReference>
<organism evidence="11 12">
    <name type="scientific">Xylocopilactobacillus apis</name>
    <dbReference type="NCBI Taxonomy" id="2932183"/>
    <lineage>
        <taxon>Bacteria</taxon>
        <taxon>Bacillati</taxon>
        <taxon>Bacillota</taxon>
        <taxon>Bacilli</taxon>
        <taxon>Lactobacillales</taxon>
        <taxon>Lactobacillaceae</taxon>
        <taxon>Xylocopilactobacillus</taxon>
    </lineage>
</organism>
<dbReference type="SUPFAM" id="SSF56719">
    <property type="entry name" value="Type II DNA topoisomerase"/>
    <property type="match status" value="1"/>
</dbReference>
<comment type="subcellular location">
    <subcellularLocation>
        <location evidence="7">Cell membrane</location>
        <topology evidence="7">Peripheral membrane protein</topology>
    </subcellularLocation>
</comment>
<dbReference type="GO" id="GO:0007059">
    <property type="term" value="P:chromosome segregation"/>
    <property type="evidence" value="ECO:0007669"/>
    <property type="project" value="UniProtKB-UniRule"/>
</dbReference>
<evidence type="ECO:0000256" key="5">
    <source>
        <dbReference type="ARBA" id="ARBA00023136"/>
    </source>
</evidence>
<accession>A0AAU9D6E1</accession>
<dbReference type="InterPro" id="IPR013758">
    <property type="entry name" value="Topo_IIA_A/C_ab"/>
</dbReference>
<dbReference type="Gene3D" id="3.90.199.10">
    <property type="entry name" value="Topoisomerase II, domain 5"/>
    <property type="match status" value="1"/>
</dbReference>
<dbReference type="GO" id="GO:0005737">
    <property type="term" value="C:cytoplasm"/>
    <property type="evidence" value="ECO:0007669"/>
    <property type="project" value="TreeGrafter"/>
</dbReference>
<dbReference type="InterPro" id="IPR013757">
    <property type="entry name" value="Topo_IIA_A_a_sf"/>
</dbReference>
<dbReference type="EC" id="5.6.2.2" evidence="7"/>
<evidence type="ECO:0000256" key="9">
    <source>
        <dbReference type="SAM" id="Coils"/>
    </source>
</evidence>
<keyword evidence="12" id="KW-1185">Reference proteome</keyword>
<dbReference type="PANTHER" id="PTHR43493">
    <property type="entry name" value="DNA GYRASE/TOPOISOMERASE SUBUNIT A"/>
    <property type="match status" value="1"/>
</dbReference>
<keyword evidence="4 7" id="KW-0238">DNA-binding</keyword>
<dbReference type="InterPro" id="IPR050220">
    <property type="entry name" value="Type_II_DNA_Topoisomerases"/>
</dbReference>
<dbReference type="GO" id="GO:0005694">
    <property type="term" value="C:chromosome"/>
    <property type="evidence" value="ECO:0007669"/>
    <property type="project" value="InterPro"/>
</dbReference>
<evidence type="ECO:0000256" key="3">
    <source>
        <dbReference type="ARBA" id="ARBA00023029"/>
    </source>
</evidence>
<dbReference type="GO" id="GO:0006265">
    <property type="term" value="P:DNA topological change"/>
    <property type="evidence" value="ECO:0007669"/>
    <property type="project" value="UniProtKB-UniRule"/>
</dbReference>
<dbReference type="SUPFAM" id="SSF101904">
    <property type="entry name" value="GyrA/ParC C-terminal domain-like"/>
    <property type="match status" value="1"/>
</dbReference>
<dbReference type="GO" id="GO:0034335">
    <property type="term" value="F:DNA negative supercoiling activity"/>
    <property type="evidence" value="ECO:0007669"/>
    <property type="project" value="UniProtKB-ARBA"/>
</dbReference>